<evidence type="ECO:0000256" key="1">
    <source>
        <dbReference type="SAM" id="MobiDB-lite"/>
    </source>
</evidence>
<gene>
    <name evidence="2" type="ORF">TTAC_LOCUS6153</name>
</gene>
<evidence type="ECO:0000313" key="2">
    <source>
        <dbReference type="EMBL" id="VDM30314.1"/>
    </source>
</evidence>
<feature type="region of interest" description="Disordered" evidence="1">
    <location>
        <begin position="646"/>
        <end position="672"/>
    </location>
</feature>
<sequence>MKSFSSIAAKSNCIQLHRFVRLGDKADSQVYTFIVPSQLTRGFINTAQSKEFPYGGQSWQLQLSLQHDDVPTKGTDDNVVNGCESPRPIGQKMYLNVGLTLCGGLAGMYCKLEMIRYTILNRESIHYNKTHEERHVAFTAEDPTRWKHNWIGTDRLAAERFYFDDWTWLIEVELQGASTAYEELFTLPKNGQKDGASGLRLESASFTYAGSDWNVSLNWPPVDNKKHSIVAFMRQARGTSESSGNSVCPRVKLQRHSRTNHWCRVRYKATLIWGSVGESSFGPVDHLITADNGATTAGCEIGDPKWFATGPLPAKQRIKIIIEMLAAAPVSRIDLIPIAPQGGKNFARCKDPDGHEWMVLSDILGTLVRLRFFPVVEVHHYESHPGGSGGSICGGSLKDGSSSQLPDRPCELRCVAWNVHLIPHDTSRGVVKALNSPYVSYVPTFRCYVGSSNPGRRASEDLSADSQQMMIHPDEVTEVALDLPVEKVYNVIIHMKEQQQPPYQPPRGRQWLHALPQCLEAMVPPVVCIGATDEHSFVSDPHEADCAHHHRIGSVTSTIHMAGRVIDKSSGYIRPNDNAMTIRIEWLQSQRLYQSNYNVYDDLVQTQKKQLARELRALQLENYALEKQLYMSNAPSSVELNVPEKRGSTLSQSMKHLNHSSPPSSPELALAQKKTVSKQFSVAVGRRLPNASHLTSPPKGSFLSANTNLNVRRHSSSLGGVVESQGRPRRSLPSPGIPSSSGGGSGGGGGGGVSWKHQKRCIGGDEDLSEGYKSRDDSPVQHPPQVGINKGSSGSMTSMSTLSLGQQGGRLSTNQRQQLRPHTATSASSLVYSQGHNGHNSLTPTLVFSLSSEDSASGGVGGDASGNEAM</sequence>
<feature type="compositionally biased region" description="Low complexity" evidence="1">
    <location>
        <begin position="791"/>
        <end position="804"/>
    </location>
</feature>
<dbReference type="EMBL" id="UYWX01020294">
    <property type="protein sequence ID" value="VDM30314.1"/>
    <property type="molecule type" value="Genomic_DNA"/>
</dbReference>
<feature type="compositionally biased region" description="Low complexity" evidence="1">
    <location>
        <begin position="731"/>
        <end position="740"/>
    </location>
</feature>
<feature type="region of interest" description="Disordered" evidence="1">
    <location>
        <begin position="851"/>
        <end position="870"/>
    </location>
</feature>
<dbReference type="STRING" id="6205.A0A0R3WZF0"/>
<dbReference type="OrthoDB" id="10035275at2759"/>
<feature type="region of interest" description="Disordered" evidence="1">
    <location>
        <begin position="717"/>
        <end position="826"/>
    </location>
</feature>
<dbReference type="Proteomes" id="UP000274429">
    <property type="component" value="Unassembled WGS sequence"/>
</dbReference>
<feature type="compositionally biased region" description="Gly residues" evidence="1">
    <location>
        <begin position="741"/>
        <end position="753"/>
    </location>
</feature>
<feature type="compositionally biased region" description="Basic and acidic residues" evidence="1">
    <location>
        <begin position="770"/>
        <end position="779"/>
    </location>
</feature>
<protein>
    <submittedName>
        <fullName evidence="4">C2 domain-containing protein</fullName>
    </submittedName>
</protein>
<evidence type="ECO:0000313" key="3">
    <source>
        <dbReference type="Proteomes" id="UP000274429"/>
    </source>
</evidence>
<reference evidence="4" key="1">
    <citation type="submission" date="2016-04" db="UniProtKB">
        <authorList>
            <consortium name="WormBaseParasite"/>
        </authorList>
    </citation>
    <scope>IDENTIFICATION</scope>
</reference>
<proteinExistence type="predicted"/>
<evidence type="ECO:0000313" key="4">
    <source>
        <dbReference type="WBParaSite" id="TTAC_0000616801-mRNA-1"/>
    </source>
</evidence>
<reference evidence="2 3" key="2">
    <citation type="submission" date="2018-11" db="EMBL/GenBank/DDBJ databases">
        <authorList>
            <consortium name="Pathogen Informatics"/>
        </authorList>
    </citation>
    <scope>NUCLEOTIDE SEQUENCE [LARGE SCALE GENOMIC DNA]</scope>
</reference>
<feature type="compositionally biased region" description="Polar residues" evidence="1">
    <location>
        <begin position="809"/>
        <end position="826"/>
    </location>
</feature>
<accession>A0A0R3WZF0</accession>
<keyword evidence="3" id="KW-1185">Reference proteome</keyword>
<name>A0A0R3WZF0_HYDTA</name>
<dbReference type="WBParaSite" id="TTAC_0000616801-mRNA-1">
    <property type="protein sequence ID" value="TTAC_0000616801-mRNA-1"/>
    <property type="gene ID" value="TTAC_0000616801"/>
</dbReference>
<organism evidence="4">
    <name type="scientific">Hydatigena taeniaeformis</name>
    <name type="common">Feline tapeworm</name>
    <name type="synonym">Taenia taeniaeformis</name>
    <dbReference type="NCBI Taxonomy" id="6205"/>
    <lineage>
        <taxon>Eukaryota</taxon>
        <taxon>Metazoa</taxon>
        <taxon>Spiralia</taxon>
        <taxon>Lophotrochozoa</taxon>
        <taxon>Platyhelminthes</taxon>
        <taxon>Cestoda</taxon>
        <taxon>Eucestoda</taxon>
        <taxon>Cyclophyllidea</taxon>
        <taxon>Taeniidae</taxon>
        <taxon>Hydatigera</taxon>
    </lineage>
</organism>
<dbReference type="AlphaFoldDB" id="A0A0R3WZF0"/>